<dbReference type="EMBL" id="PGVE01000064">
    <property type="protein sequence ID" value="PLS02936.1"/>
    <property type="molecule type" value="Genomic_DNA"/>
</dbReference>
<sequence>MAEFEERKGSDKQEEWEEQIKEDRFNSLMFGPSRNNKGQRPHHGEESRQNQSTIDYEELMMNIDSLVDSVRGLKPLFNKVYPHIQQLWKKK</sequence>
<proteinExistence type="predicted"/>
<reference evidence="2 3" key="1">
    <citation type="submission" date="2017-11" db="EMBL/GenBank/DDBJ databases">
        <title>Comparitive Functional Genomics of Dry Heat Resistant strains isolated from the Viking Spacecraft.</title>
        <authorList>
            <person name="Seuylemezian A."/>
            <person name="Cooper K."/>
            <person name="Vaishampayan P."/>
        </authorList>
    </citation>
    <scope>NUCLEOTIDE SEQUENCE [LARGE SCALE GENOMIC DNA]</scope>
    <source>
        <strain evidence="2 3">V32-6</strain>
    </source>
</reference>
<protein>
    <submittedName>
        <fullName evidence="2">Uncharacterized protein</fullName>
    </submittedName>
</protein>
<feature type="region of interest" description="Disordered" evidence="1">
    <location>
        <begin position="1"/>
        <end position="54"/>
    </location>
</feature>
<feature type="compositionally biased region" description="Basic and acidic residues" evidence="1">
    <location>
        <begin position="1"/>
        <end position="25"/>
    </location>
</feature>
<comment type="caution">
    <text evidence="2">The sequence shown here is derived from an EMBL/GenBank/DDBJ whole genome shotgun (WGS) entry which is preliminary data.</text>
</comment>
<evidence type="ECO:0000313" key="3">
    <source>
        <dbReference type="Proteomes" id="UP000234950"/>
    </source>
</evidence>
<dbReference type="AlphaFoldDB" id="A0A2N5HBP7"/>
<dbReference type="RefSeq" id="WP_101649133.1">
    <property type="nucleotide sequence ID" value="NZ_PGVE01000064.1"/>
</dbReference>
<name>A0A2N5HBP7_9BACI</name>
<gene>
    <name evidence="2" type="ORF">CVD27_17290</name>
</gene>
<evidence type="ECO:0000313" key="2">
    <source>
        <dbReference type="EMBL" id="PLS02936.1"/>
    </source>
</evidence>
<dbReference type="Proteomes" id="UP000234950">
    <property type="component" value="Unassembled WGS sequence"/>
</dbReference>
<organism evidence="2 3">
    <name type="scientific">Neobacillus cucumis</name>
    <dbReference type="NCBI Taxonomy" id="1740721"/>
    <lineage>
        <taxon>Bacteria</taxon>
        <taxon>Bacillati</taxon>
        <taxon>Bacillota</taxon>
        <taxon>Bacilli</taxon>
        <taxon>Bacillales</taxon>
        <taxon>Bacillaceae</taxon>
        <taxon>Neobacillus</taxon>
    </lineage>
</organism>
<dbReference type="OrthoDB" id="2933559at2"/>
<keyword evidence="3" id="KW-1185">Reference proteome</keyword>
<evidence type="ECO:0000256" key="1">
    <source>
        <dbReference type="SAM" id="MobiDB-lite"/>
    </source>
</evidence>
<accession>A0A2N5HBP7</accession>